<feature type="coiled-coil region" evidence="1">
    <location>
        <begin position="38"/>
        <end position="72"/>
    </location>
</feature>
<organism evidence="4 5">
    <name type="scientific">Gottfriedia endophytica</name>
    <dbReference type="NCBI Taxonomy" id="2820819"/>
    <lineage>
        <taxon>Bacteria</taxon>
        <taxon>Bacillati</taxon>
        <taxon>Bacillota</taxon>
        <taxon>Bacilli</taxon>
        <taxon>Bacillales</taxon>
        <taxon>Bacillaceae</taxon>
        <taxon>Gottfriedia</taxon>
    </lineage>
</organism>
<dbReference type="Pfam" id="PF26347">
    <property type="entry name" value="YtrI_sporulation"/>
    <property type="match status" value="1"/>
</dbReference>
<accession>A0A940SJB5</accession>
<reference evidence="4" key="1">
    <citation type="submission" date="2021-04" db="EMBL/GenBank/DDBJ databases">
        <title>Genome seq and assembly of Bacillus sp.</title>
        <authorList>
            <person name="Chhetri G."/>
        </authorList>
    </citation>
    <scope>NUCLEOTIDE SEQUENCE</scope>
    <source>
        <strain evidence="4">RG28</strain>
    </source>
</reference>
<protein>
    <submittedName>
        <fullName evidence="4">Molybdenum cofactor biosynthesis protein MoaA</fullName>
    </submittedName>
</protein>
<dbReference type="InterPro" id="IPR058620">
    <property type="entry name" value="YtrI_C"/>
</dbReference>
<dbReference type="RefSeq" id="WP_209402102.1">
    <property type="nucleotide sequence ID" value="NZ_JAGIYQ010000001.1"/>
</dbReference>
<dbReference type="NCBIfam" id="NF041479">
    <property type="entry name" value="spor_membprot_YtrI"/>
    <property type="match status" value="1"/>
</dbReference>
<keyword evidence="2" id="KW-1133">Transmembrane helix</keyword>
<sequence>MKAPPENISPRWAIFFVGVFFGAVISWLFFIYNYGITEEQQVRNIVKMQKEIDDLNRHHALLSENQERLNKENKKNLTIQEIKIQITNTYQYKLNKFTALLLENDVKNDLSHLITQDIRSVAMNKELLRRAIENKVYEKDDKRYKLEIQTIYFDTVLEITLKIRTVS</sequence>
<keyword evidence="2" id="KW-0812">Transmembrane</keyword>
<dbReference type="Proteomes" id="UP000682134">
    <property type="component" value="Unassembled WGS sequence"/>
</dbReference>
<feature type="transmembrane region" description="Helical" evidence="2">
    <location>
        <begin position="12"/>
        <end position="34"/>
    </location>
</feature>
<keyword evidence="2" id="KW-0472">Membrane</keyword>
<evidence type="ECO:0000313" key="4">
    <source>
        <dbReference type="EMBL" id="MBP0724053.1"/>
    </source>
</evidence>
<evidence type="ECO:0000256" key="1">
    <source>
        <dbReference type="SAM" id="Coils"/>
    </source>
</evidence>
<keyword evidence="5" id="KW-1185">Reference proteome</keyword>
<comment type="caution">
    <text evidence="4">The sequence shown here is derived from an EMBL/GenBank/DDBJ whole genome shotgun (WGS) entry which is preliminary data.</text>
</comment>
<keyword evidence="1" id="KW-0175">Coiled coil</keyword>
<dbReference type="EMBL" id="JAGIYQ010000001">
    <property type="protein sequence ID" value="MBP0724053.1"/>
    <property type="molecule type" value="Genomic_DNA"/>
</dbReference>
<proteinExistence type="predicted"/>
<evidence type="ECO:0000313" key="5">
    <source>
        <dbReference type="Proteomes" id="UP000682134"/>
    </source>
</evidence>
<dbReference type="AlphaFoldDB" id="A0A940SJB5"/>
<name>A0A940SJB5_9BACI</name>
<gene>
    <name evidence="4" type="ORF">J5Y03_02500</name>
</gene>
<feature type="domain" description="Sporulation membrane protein YtrI C-terminal" evidence="3">
    <location>
        <begin position="80"/>
        <end position="164"/>
    </location>
</feature>
<evidence type="ECO:0000256" key="2">
    <source>
        <dbReference type="SAM" id="Phobius"/>
    </source>
</evidence>
<dbReference type="InterPro" id="IPR048198">
    <property type="entry name" value="YtrI"/>
</dbReference>
<evidence type="ECO:0000259" key="3">
    <source>
        <dbReference type="Pfam" id="PF26347"/>
    </source>
</evidence>